<evidence type="ECO:0000256" key="3">
    <source>
        <dbReference type="SAM" id="Phobius"/>
    </source>
</evidence>
<dbReference type="AlphaFoldDB" id="A0A7S0ZJC6"/>
<feature type="coiled-coil region" evidence="1">
    <location>
        <begin position="71"/>
        <end position="101"/>
    </location>
</feature>
<feature type="region of interest" description="Disordered" evidence="2">
    <location>
        <begin position="439"/>
        <end position="474"/>
    </location>
</feature>
<gene>
    <name evidence="4" type="ORF">TOLI1172_LOCUS8105</name>
</gene>
<organism evidence="4">
    <name type="scientific">Timspurckia oligopyrenoides</name>
    <dbReference type="NCBI Taxonomy" id="708627"/>
    <lineage>
        <taxon>Eukaryota</taxon>
        <taxon>Rhodophyta</taxon>
        <taxon>Bangiophyceae</taxon>
        <taxon>Porphyridiales</taxon>
        <taxon>Porphyridiaceae</taxon>
        <taxon>Timspurckia</taxon>
    </lineage>
</organism>
<dbReference type="EMBL" id="HBFP01011226">
    <property type="protein sequence ID" value="CAD8823707.1"/>
    <property type="molecule type" value="Transcribed_RNA"/>
</dbReference>
<sequence>MVGCKGMKWGLWIGIGVVLVCCISSVIGAKEPETLRMRLANMQEELVTMESQINRLWKDRKNLEFTVNDRANRYKEIEENYEAQRKTIEENSQRLAELQKGSASEIREKYDTLVKKRYELQVAHYTMSKQYQALYQAQIDLEQKLKRASIEQYLIASSKEFSPTLRGALITSTEAFVPFFDTISVYVDANERLLDHVSDEIDRYTHFNVRRSPFVSGLLFYVVMLIPVVAITRFTLAVLRSTRNYSVSFLIMIGSAYFLILSTAGAILNLIFRVDPMIVLSGAGLHRTRFLMFLIMLSVLFGWNVGLLIMQTLASPDSRNGSQLIATVAIGFHFFMFVPRKTFLKELPDVRSHSYLIYATIFSFIVLERAQRLGINLPSRQVAVLWLKVTYASISMRISKLMSAVNPLQKKTKKSSRYSTKADRKIVASQNGGGFLASFLGSKPSKKSKRIEYSDSESESSDEEDRDYRRKSRR</sequence>
<feature type="transmembrane region" description="Helical" evidence="3">
    <location>
        <begin position="12"/>
        <end position="29"/>
    </location>
</feature>
<keyword evidence="1" id="KW-0175">Coiled coil</keyword>
<evidence type="ECO:0000256" key="2">
    <source>
        <dbReference type="SAM" id="MobiDB-lite"/>
    </source>
</evidence>
<evidence type="ECO:0000313" key="4">
    <source>
        <dbReference type="EMBL" id="CAD8823707.1"/>
    </source>
</evidence>
<feature type="transmembrane region" description="Helical" evidence="3">
    <location>
        <begin position="290"/>
        <end position="309"/>
    </location>
</feature>
<keyword evidence="3" id="KW-0812">Transmembrane</keyword>
<proteinExistence type="predicted"/>
<feature type="compositionally biased region" description="Acidic residues" evidence="2">
    <location>
        <begin position="454"/>
        <end position="465"/>
    </location>
</feature>
<evidence type="ECO:0000256" key="1">
    <source>
        <dbReference type="SAM" id="Coils"/>
    </source>
</evidence>
<keyword evidence="3" id="KW-1133">Transmembrane helix</keyword>
<reference evidence="4" key="1">
    <citation type="submission" date="2021-01" db="EMBL/GenBank/DDBJ databases">
        <authorList>
            <person name="Corre E."/>
            <person name="Pelletier E."/>
            <person name="Niang G."/>
            <person name="Scheremetjew M."/>
            <person name="Finn R."/>
            <person name="Kale V."/>
            <person name="Holt S."/>
            <person name="Cochrane G."/>
            <person name="Meng A."/>
            <person name="Brown T."/>
            <person name="Cohen L."/>
        </authorList>
    </citation>
    <scope>NUCLEOTIDE SEQUENCE</scope>
    <source>
        <strain evidence="4">CCMP3278</strain>
    </source>
</reference>
<accession>A0A7S0ZJC6</accession>
<protein>
    <submittedName>
        <fullName evidence="4">Uncharacterized protein</fullName>
    </submittedName>
</protein>
<feature type="transmembrane region" description="Helical" evidence="3">
    <location>
        <begin position="245"/>
        <end position="270"/>
    </location>
</feature>
<feature type="transmembrane region" description="Helical" evidence="3">
    <location>
        <begin position="321"/>
        <end position="338"/>
    </location>
</feature>
<feature type="transmembrane region" description="Helical" evidence="3">
    <location>
        <begin position="218"/>
        <end position="239"/>
    </location>
</feature>
<keyword evidence="3" id="KW-0472">Membrane</keyword>
<name>A0A7S0ZJC6_9RHOD</name>